<protein>
    <submittedName>
        <fullName evidence="9">RagB/SusD family nutrient uptake outer membrane protein</fullName>
    </submittedName>
</protein>
<reference evidence="9 10" key="1">
    <citation type="submission" date="2018-04" db="EMBL/GenBank/DDBJ databases">
        <title>Pedobacter chongqingensis sp. nov., isolated from a rottenly hemp rope.</title>
        <authorList>
            <person name="Cai Y."/>
        </authorList>
    </citation>
    <scope>NUCLEOTIDE SEQUENCE [LARGE SCALE GENOMIC DNA]</scope>
    <source>
        <strain evidence="9 10">FJ4-8</strain>
    </source>
</reference>
<evidence type="ECO:0000256" key="2">
    <source>
        <dbReference type="ARBA" id="ARBA00006275"/>
    </source>
</evidence>
<keyword evidence="4" id="KW-0472">Membrane</keyword>
<dbReference type="Proteomes" id="UP000245647">
    <property type="component" value="Unassembled WGS sequence"/>
</dbReference>
<evidence type="ECO:0000256" key="4">
    <source>
        <dbReference type="ARBA" id="ARBA00023136"/>
    </source>
</evidence>
<feature type="domain" description="RagB/SusD" evidence="7">
    <location>
        <begin position="351"/>
        <end position="497"/>
    </location>
</feature>
<comment type="caution">
    <text evidence="9">The sequence shown here is derived from an EMBL/GenBank/DDBJ whole genome shotgun (WGS) entry which is preliminary data.</text>
</comment>
<evidence type="ECO:0000259" key="8">
    <source>
        <dbReference type="Pfam" id="PF14322"/>
    </source>
</evidence>
<feature type="compositionally biased region" description="Polar residues" evidence="6">
    <location>
        <begin position="403"/>
        <end position="415"/>
    </location>
</feature>
<keyword evidence="5" id="KW-0998">Cell outer membrane</keyword>
<comment type="subcellular location">
    <subcellularLocation>
        <location evidence="1">Cell outer membrane</location>
    </subcellularLocation>
</comment>
<keyword evidence="3" id="KW-0732">Signal</keyword>
<sequence length="497" mass="56311">MKKFALFYIAPAAFLMLVSGCDKYLNEAPLGLVNENVITEKPTINTVTSLVDASYIPLSSTLNLFGNWDWSNGLVIRNDFIIEDIASGDMLKKWNPDGDQAWMDQLSDWTFTASNGAFNGIWSYDYEGVSRTNRAIPQLMNKDLMTQIGMDETSRERLLGEVYFLRAFYYFDLVTNFGDVPLLLKPLAKFSEAYEVAKRVSKDEIWNQISEDLNQAYTLLPQGRFSSTAEKWRASKGAAIALQAKTALYNQKWQDVVAKVNELQTLNYYHLNTNYFDNFDATKEFADEEVIFAYDHQQGKTPVRGNGLTALIGWGFIAPSQNFLNEFEANDPRLAYTVNTDDKNVYKLLGAKTSTYKGSDDSPVNRIYIRWADVLLWKAEASNELGNYSDAISLINTVRQRARTTPTFSGSNAPQGTLPDRNPASTDKAQIRNWLIHERRVELGFEAHRMNDLRRWGIAKEVLSSMGVNFQDNNYLYPIPQGEIDKSGGLITQNPGY</sequence>
<proteinExistence type="inferred from homology"/>
<gene>
    <name evidence="9" type="ORF">DDR33_24400</name>
</gene>
<comment type="similarity">
    <text evidence="2">Belongs to the SusD family.</text>
</comment>
<evidence type="ECO:0000256" key="6">
    <source>
        <dbReference type="SAM" id="MobiDB-lite"/>
    </source>
</evidence>
<dbReference type="Pfam" id="PF07980">
    <property type="entry name" value="SusD_RagB"/>
    <property type="match status" value="1"/>
</dbReference>
<dbReference type="OrthoDB" id="618454at2"/>
<feature type="domain" description="SusD-like N-terminal" evidence="8">
    <location>
        <begin position="101"/>
        <end position="246"/>
    </location>
</feature>
<dbReference type="PROSITE" id="PS51257">
    <property type="entry name" value="PROKAR_LIPOPROTEIN"/>
    <property type="match status" value="1"/>
</dbReference>
<dbReference type="Gene3D" id="1.25.40.390">
    <property type="match status" value="1"/>
</dbReference>
<evidence type="ECO:0000313" key="10">
    <source>
        <dbReference type="Proteomes" id="UP000245647"/>
    </source>
</evidence>
<dbReference type="RefSeq" id="WP_109418416.1">
    <property type="nucleotide sequence ID" value="NZ_QEAS01000039.1"/>
</dbReference>
<evidence type="ECO:0000259" key="7">
    <source>
        <dbReference type="Pfam" id="PF07980"/>
    </source>
</evidence>
<dbReference type="Pfam" id="PF14322">
    <property type="entry name" value="SusD-like_3"/>
    <property type="match status" value="1"/>
</dbReference>
<dbReference type="InterPro" id="IPR012944">
    <property type="entry name" value="SusD_RagB_dom"/>
</dbReference>
<accession>A0A2U2P9E8</accession>
<feature type="region of interest" description="Disordered" evidence="6">
    <location>
        <begin position="403"/>
        <end position="425"/>
    </location>
</feature>
<keyword evidence="10" id="KW-1185">Reference proteome</keyword>
<evidence type="ECO:0000256" key="1">
    <source>
        <dbReference type="ARBA" id="ARBA00004442"/>
    </source>
</evidence>
<dbReference type="AlphaFoldDB" id="A0A2U2P9E8"/>
<dbReference type="SUPFAM" id="SSF48452">
    <property type="entry name" value="TPR-like"/>
    <property type="match status" value="1"/>
</dbReference>
<dbReference type="InterPro" id="IPR011990">
    <property type="entry name" value="TPR-like_helical_dom_sf"/>
</dbReference>
<name>A0A2U2P9E8_9SPHI</name>
<evidence type="ECO:0000313" key="9">
    <source>
        <dbReference type="EMBL" id="PWG78028.1"/>
    </source>
</evidence>
<organism evidence="9 10">
    <name type="scientific">Pararcticibacter amylolyticus</name>
    <dbReference type="NCBI Taxonomy" id="2173175"/>
    <lineage>
        <taxon>Bacteria</taxon>
        <taxon>Pseudomonadati</taxon>
        <taxon>Bacteroidota</taxon>
        <taxon>Sphingobacteriia</taxon>
        <taxon>Sphingobacteriales</taxon>
        <taxon>Sphingobacteriaceae</taxon>
        <taxon>Pararcticibacter</taxon>
    </lineage>
</organism>
<evidence type="ECO:0000256" key="5">
    <source>
        <dbReference type="ARBA" id="ARBA00023237"/>
    </source>
</evidence>
<dbReference type="GO" id="GO:0009279">
    <property type="term" value="C:cell outer membrane"/>
    <property type="evidence" value="ECO:0007669"/>
    <property type="project" value="UniProtKB-SubCell"/>
</dbReference>
<dbReference type="InterPro" id="IPR033985">
    <property type="entry name" value="SusD-like_N"/>
</dbReference>
<evidence type="ECO:0000256" key="3">
    <source>
        <dbReference type="ARBA" id="ARBA00022729"/>
    </source>
</evidence>
<dbReference type="CDD" id="cd08977">
    <property type="entry name" value="SusD"/>
    <property type="match status" value="1"/>
</dbReference>
<dbReference type="EMBL" id="QEAS01000039">
    <property type="protein sequence ID" value="PWG78028.1"/>
    <property type="molecule type" value="Genomic_DNA"/>
</dbReference>